<name>X1UAV9_9ZZZZ</name>
<feature type="non-terminal residue" evidence="1">
    <location>
        <position position="33"/>
    </location>
</feature>
<dbReference type="AlphaFoldDB" id="X1UAV9"/>
<comment type="caution">
    <text evidence="1">The sequence shown here is derived from an EMBL/GenBank/DDBJ whole genome shotgun (WGS) entry which is preliminary data.</text>
</comment>
<evidence type="ECO:0000313" key="1">
    <source>
        <dbReference type="EMBL" id="GAJ14634.1"/>
    </source>
</evidence>
<accession>X1UAV9</accession>
<reference evidence="1" key="1">
    <citation type="journal article" date="2014" name="Front. Microbiol.">
        <title>High frequency of phylogenetically diverse reductive dehalogenase-homologous genes in deep subseafloor sedimentary metagenomes.</title>
        <authorList>
            <person name="Kawai M."/>
            <person name="Futagami T."/>
            <person name="Toyoda A."/>
            <person name="Takaki Y."/>
            <person name="Nishi S."/>
            <person name="Hori S."/>
            <person name="Arai W."/>
            <person name="Tsubouchi T."/>
            <person name="Morono Y."/>
            <person name="Uchiyama I."/>
            <person name="Ito T."/>
            <person name="Fujiyama A."/>
            <person name="Inagaki F."/>
            <person name="Takami H."/>
        </authorList>
    </citation>
    <scope>NUCLEOTIDE SEQUENCE</scope>
    <source>
        <strain evidence="1">Expedition CK06-06</strain>
    </source>
</reference>
<gene>
    <name evidence="1" type="ORF">S12H4_46163</name>
</gene>
<protein>
    <submittedName>
        <fullName evidence="1">Uncharacterized protein</fullName>
    </submittedName>
</protein>
<sequence>MAGAQTMHNVVDYLIGRVQHLTVWGFSTDNWKR</sequence>
<dbReference type="Gene3D" id="3.40.1180.10">
    <property type="entry name" value="Decaprenyl diphosphate synthase-like"/>
    <property type="match status" value="1"/>
</dbReference>
<dbReference type="InterPro" id="IPR036424">
    <property type="entry name" value="UPP_synth-like_sf"/>
</dbReference>
<dbReference type="GO" id="GO:0016765">
    <property type="term" value="F:transferase activity, transferring alkyl or aryl (other than methyl) groups"/>
    <property type="evidence" value="ECO:0007669"/>
    <property type="project" value="InterPro"/>
</dbReference>
<organism evidence="1">
    <name type="scientific">marine sediment metagenome</name>
    <dbReference type="NCBI Taxonomy" id="412755"/>
    <lineage>
        <taxon>unclassified sequences</taxon>
        <taxon>metagenomes</taxon>
        <taxon>ecological metagenomes</taxon>
    </lineage>
</organism>
<proteinExistence type="predicted"/>
<dbReference type="EMBL" id="BARW01028614">
    <property type="protein sequence ID" value="GAJ14634.1"/>
    <property type="molecule type" value="Genomic_DNA"/>
</dbReference>